<dbReference type="EMBL" id="VYZN01000080">
    <property type="protein sequence ID" value="KAE9523360.1"/>
    <property type="molecule type" value="Genomic_DNA"/>
</dbReference>
<name>A0A6G0SY82_APHGL</name>
<evidence type="ECO:0000313" key="3">
    <source>
        <dbReference type="Proteomes" id="UP000475862"/>
    </source>
</evidence>
<keyword evidence="1" id="KW-0175">Coiled coil</keyword>
<keyword evidence="3" id="KW-1185">Reference proteome</keyword>
<accession>A0A6G0SY82</accession>
<feature type="coiled-coil region" evidence="1">
    <location>
        <begin position="23"/>
        <end position="50"/>
    </location>
</feature>
<proteinExistence type="predicted"/>
<dbReference type="AlphaFoldDB" id="A0A6G0SY82"/>
<organism evidence="2 3">
    <name type="scientific">Aphis glycines</name>
    <name type="common">Soybean aphid</name>
    <dbReference type="NCBI Taxonomy" id="307491"/>
    <lineage>
        <taxon>Eukaryota</taxon>
        <taxon>Metazoa</taxon>
        <taxon>Ecdysozoa</taxon>
        <taxon>Arthropoda</taxon>
        <taxon>Hexapoda</taxon>
        <taxon>Insecta</taxon>
        <taxon>Pterygota</taxon>
        <taxon>Neoptera</taxon>
        <taxon>Paraneoptera</taxon>
        <taxon>Hemiptera</taxon>
        <taxon>Sternorrhyncha</taxon>
        <taxon>Aphidomorpha</taxon>
        <taxon>Aphidoidea</taxon>
        <taxon>Aphididae</taxon>
        <taxon>Aphidini</taxon>
        <taxon>Aphis</taxon>
        <taxon>Aphis</taxon>
    </lineage>
</organism>
<protein>
    <submittedName>
        <fullName evidence="2">Uncharacterized protein</fullName>
    </submittedName>
</protein>
<comment type="caution">
    <text evidence="2">The sequence shown here is derived from an EMBL/GenBank/DDBJ whole genome shotgun (WGS) entry which is preliminary data.</text>
</comment>
<dbReference type="OrthoDB" id="7486082at2759"/>
<evidence type="ECO:0000313" key="2">
    <source>
        <dbReference type="EMBL" id="KAE9523360.1"/>
    </source>
</evidence>
<reference evidence="2 3" key="1">
    <citation type="submission" date="2019-08" db="EMBL/GenBank/DDBJ databases">
        <title>The genome of the soybean aphid Biotype 1, its phylome, world population structure and adaptation to the North American continent.</title>
        <authorList>
            <person name="Giordano R."/>
            <person name="Donthu R.K."/>
            <person name="Hernandez A.G."/>
            <person name="Wright C.L."/>
            <person name="Zimin A.V."/>
        </authorList>
    </citation>
    <scope>NUCLEOTIDE SEQUENCE [LARGE SCALE GENOMIC DNA]</scope>
    <source>
        <tissue evidence="2">Whole aphids</tissue>
    </source>
</reference>
<dbReference type="Proteomes" id="UP000475862">
    <property type="component" value="Unassembled WGS sequence"/>
</dbReference>
<gene>
    <name evidence="2" type="ORF">AGLY_016308</name>
</gene>
<sequence>MSNHILMLNCNFNVLCISIKIHFDESIFKIKKLKKKIKNANNKLFLVSQNEDAKFQPEIYIRFLVLTTQPVLNIRKLRIQFILSYYKKKKMWNSQNQIDLITNSNMFSDSLDQFNHSNNTLTSPLLHTISNLSVTILSVAIYSIHLLLAFYSNKASNCQCIIFRSIHKFPLTNIGDSMRISLPDIDRGRADPRNIIFAVVSSIEDAQYCKLSNKYDTLSQLYIRNQFGVYLLSLIQLDEILKWCMLLCYLLAYTKLRFCTAFNIIETEPFIFIDKLNDNLFMFKYQ</sequence>
<evidence type="ECO:0000256" key="1">
    <source>
        <dbReference type="SAM" id="Coils"/>
    </source>
</evidence>